<protein>
    <recommendedName>
        <fullName evidence="2">NADH dehydrogenase [ubiquinone] 1 alpha subcomplex subunit</fullName>
    </recommendedName>
</protein>
<proteinExistence type="inferred from homology"/>
<keyword evidence="2" id="KW-0999">Mitochondrion inner membrane</keyword>
<dbReference type="PANTHER" id="PTHR12910">
    <property type="entry name" value="NADH-UBIQUINONE OXIDOREDUCTASE SUBUNIT B17.2"/>
    <property type="match status" value="1"/>
</dbReference>
<keyword evidence="5" id="KW-1185">Reference proteome</keyword>
<dbReference type="GO" id="GO:0045271">
    <property type="term" value="C:respiratory chain complex I"/>
    <property type="evidence" value="ECO:0007669"/>
    <property type="project" value="InterPro"/>
</dbReference>
<dbReference type="InterPro" id="IPR007763">
    <property type="entry name" value="NDUFA12"/>
</dbReference>
<evidence type="ECO:0000256" key="2">
    <source>
        <dbReference type="RuleBase" id="RU363103"/>
    </source>
</evidence>
<dbReference type="Pfam" id="PF05071">
    <property type="entry name" value="NDUFA12"/>
    <property type="match status" value="1"/>
</dbReference>
<feature type="chain" id="PRO_5042097856" description="NADH dehydrogenase [ubiquinone] 1 alpha subcomplex subunit" evidence="3">
    <location>
        <begin position="24"/>
        <end position="147"/>
    </location>
</feature>
<evidence type="ECO:0000313" key="5">
    <source>
        <dbReference type="Proteomes" id="UP001212152"/>
    </source>
</evidence>
<keyword evidence="2" id="KW-0813">Transport</keyword>
<organism evidence="4 5">
    <name type="scientific">Geranomyces variabilis</name>
    <dbReference type="NCBI Taxonomy" id="109894"/>
    <lineage>
        <taxon>Eukaryota</taxon>
        <taxon>Fungi</taxon>
        <taxon>Fungi incertae sedis</taxon>
        <taxon>Chytridiomycota</taxon>
        <taxon>Chytridiomycota incertae sedis</taxon>
        <taxon>Chytridiomycetes</taxon>
        <taxon>Spizellomycetales</taxon>
        <taxon>Powellomycetaceae</taxon>
        <taxon>Geranomyces</taxon>
    </lineage>
</organism>
<gene>
    <name evidence="4" type="ORF">HDU87_008292</name>
</gene>
<dbReference type="PANTHER" id="PTHR12910:SF2">
    <property type="entry name" value="NADH DEHYDROGENASE [UBIQUINONE] 1 ALPHA SUBCOMPLEX SUBUNIT 12"/>
    <property type="match status" value="1"/>
</dbReference>
<keyword evidence="2" id="KW-0249">Electron transport</keyword>
<evidence type="ECO:0000256" key="3">
    <source>
        <dbReference type="SAM" id="SignalP"/>
    </source>
</evidence>
<sequence>MSTWRNGGHLATPLSLVAVGTLAALRQNGPKRTLKQIMAMDQPRVGKHVGTDVNGNEYYQNDQEIILRNRWVEYKAWNHDATQVPPEWHQWLHHITDDVPTAQTVPTPFYTPKHQQNLTGSFGAYKPYSTTVPKYSGWSPAVKQREG</sequence>
<dbReference type="GO" id="GO:0006979">
    <property type="term" value="P:response to oxidative stress"/>
    <property type="evidence" value="ECO:0007669"/>
    <property type="project" value="TreeGrafter"/>
</dbReference>
<accession>A0AAD5XPA3</accession>
<name>A0AAD5XPA3_9FUNG</name>
<keyword evidence="2" id="KW-0679">Respiratory chain</keyword>
<evidence type="ECO:0000313" key="4">
    <source>
        <dbReference type="EMBL" id="KAJ3171750.1"/>
    </source>
</evidence>
<evidence type="ECO:0000256" key="1">
    <source>
        <dbReference type="ARBA" id="ARBA00007355"/>
    </source>
</evidence>
<comment type="similarity">
    <text evidence="1 2">Belongs to the complex I NDUFA12 subunit family.</text>
</comment>
<keyword evidence="2" id="KW-0496">Mitochondrion</keyword>
<keyword evidence="3" id="KW-0732">Signal</keyword>
<comment type="function">
    <text evidence="2">Accessory subunit of the mitochondrial membrane respiratory chain NADH dehydrogenase (Complex I), that is believed not to be involved in catalysis. Complex I functions in the transfer of electrons from NADH to the respiratory chain. The immediate electron acceptor for the enzyme is believed to be ubiquinone.</text>
</comment>
<dbReference type="GO" id="GO:0005743">
    <property type="term" value="C:mitochondrial inner membrane"/>
    <property type="evidence" value="ECO:0007669"/>
    <property type="project" value="UniProtKB-SubCell"/>
</dbReference>
<dbReference type="Proteomes" id="UP001212152">
    <property type="component" value="Unassembled WGS sequence"/>
</dbReference>
<comment type="caution">
    <text evidence="4">The sequence shown here is derived from an EMBL/GenBank/DDBJ whole genome shotgun (WGS) entry which is preliminary data.</text>
</comment>
<comment type="subcellular location">
    <subcellularLocation>
        <location evidence="2">Mitochondrion inner membrane</location>
        <topology evidence="2">Peripheral membrane protein</topology>
        <orientation evidence="2">Matrix side</orientation>
    </subcellularLocation>
</comment>
<keyword evidence="2" id="KW-0472">Membrane</keyword>
<feature type="signal peptide" evidence="3">
    <location>
        <begin position="1"/>
        <end position="23"/>
    </location>
</feature>
<reference evidence="4" key="1">
    <citation type="submission" date="2020-05" db="EMBL/GenBank/DDBJ databases">
        <title>Phylogenomic resolution of chytrid fungi.</title>
        <authorList>
            <person name="Stajich J.E."/>
            <person name="Amses K."/>
            <person name="Simmons R."/>
            <person name="Seto K."/>
            <person name="Myers J."/>
            <person name="Bonds A."/>
            <person name="Quandt C.A."/>
            <person name="Barry K."/>
            <person name="Liu P."/>
            <person name="Grigoriev I."/>
            <person name="Longcore J.E."/>
            <person name="James T.Y."/>
        </authorList>
    </citation>
    <scope>NUCLEOTIDE SEQUENCE</scope>
    <source>
        <strain evidence="4">JEL0379</strain>
    </source>
</reference>
<dbReference type="EMBL" id="JADGJQ010000085">
    <property type="protein sequence ID" value="KAJ3171750.1"/>
    <property type="molecule type" value="Genomic_DNA"/>
</dbReference>
<dbReference type="AlphaFoldDB" id="A0AAD5XPA3"/>